<evidence type="ECO:0000259" key="1">
    <source>
        <dbReference type="Pfam" id="PF24299"/>
    </source>
</evidence>
<protein>
    <recommendedName>
        <fullName evidence="1">DUF7483 domain-containing protein</fullName>
    </recommendedName>
</protein>
<name>A0A1B0Z2I5_9PROT</name>
<dbReference type="EMBL" id="KT997802">
    <property type="protein sequence ID" value="ANO58223.1"/>
    <property type="molecule type" value="Genomic_DNA"/>
</dbReference>
<organism evidence="2">
    <name type="scientific">uncultured Alphaproteobacteria bacterium</name>
    <dbReference type="NCBI Taxonomy" id="91750"/>
    <lineage>
        <taxon>Bacteria</taxon>
        <taxon>Pseudomonadati</taxon>
        <taxon>Pseudomonadota</taxon>
        <taxon>Alphaproteobacteria</taxon>
        <taxon>environmental samples</taxon>
    </lineage>
</organism>
<dbReference type="EMBL" id="KT997882">
    <property type="protein sequence ID" value="ANO58412.1"/>
    <property type="molecule type" value="Genomic_DNA"/>
</dbReference>
<proteinExistence type="predicted"/>
<dbReference type="Pfam" id="PF24299">
    <property type="entry name" value="DUF7483"/>
    <property type="match status" value="1"/>
</dbReference>
<dbReference type="InterPro" id="IPR055906">
    <property type="entry name" value="DUF7483"/>
</dbReference>
<reference evidence="2" key="1">
    <citation type="submission" date="2015-11" db="EMBL/GenBank/DDBJ databases">
        <title>Genomes of Abundant and Widespread Viruses from the Deep Ocean.</title>
        <authorList>
            <person name="Mizuno C.M."/>
            <person name="Ghai R."/>
            <person name="Saghai A."/>
            <person name="Lopez-Garcia P."/>
            <person name="Rodriguez-Valera F."/>
        </authorList>
    </citation>
    <scope>NUCLEOTIDE SEQUENCE</scope>
</reference>
<sequence length="352" mass="38339">MTAFTTIDDPSAYFKVQLYTGTGSSHAVTFNDTDTDMQPDMVWLRYRNAVKNHYLFDSIRGATKNLAPNDTDAEGTDANTLTAFGSDGFTVGTSGAINTSSGLNVAWCWKAGTTSGITTTGANITPSAYSFNATSGFSIIKYEGNGTNGTNTAHALGAVPHMMIIKRLENANYWAVYHHKSHADPEDYYLVLNENYARGDAGIWKDTPPTSVYFRHDNSTSVNANGEDMIAYLFTSIQGYSKFGGYTGNGNADGTFVYTGFRPAFVMIKNAESTQNWTMNDNKRLGYNVDNNILFPNHTGAENTGDNIDLLSNGFKIRWTDSVNNTSGETYVYAAFAEAPFVNSNGVPCNAR</sequence>
<accession>A0A1B0Z2I5</accession>
<feature type="domain" description="DUF7483" evidence="1">
    <location>
        <begin position="9"/>
        <end position="340"/>
    </location>
</feature>
<evidence type="ECO:0000313" key="2">
    <source>
        <dbReference type="EMBL" id="ANO58412.1"/>
    </source>
</evidence>
<dbReference type="AlphaFoldDB" id="A0A1B0Z2I5"/>